<feature type="region of interest" description="Disordered" evidence="1">
    <location>
        <begin position="596"/>
        <end position="682"/>
    </location>
</feature>
<feature type="compositionally biased region" description="Gly residues" evidence="1">
    <location>
        <begin position="668"/>
        <end position="678"/>
    </location>
</feature>
<dbReference type="EMBL" id="CDMZ01000665">
    <property type="protein sequence ID" value="CEM19087.1"/>
    <property type="molecule type" value="Genomic_DNA"/>
</dbReference>
<feature type="compositionally biased region" description="Polar residues" evidence="1">
    <location>
        <begin position="260"/>
        <end position="275"/>
    </location>
</feature>
<feature type="compositionally biased region" description="Polar residues" evidence="1">
    <location>
        <begin position="853"/>
        <end position="882"/>
    </location>
</feature>
<feature type="compositionally biased region" description="Pro residues" evidence="1">
    <location>
        <begin position="620"/>
        <end position="638"/>
    </location>
</feature>
<feature type="compositionally biased region" description="Polar residues" evidence="1">
    <location>
        <begin position="306"/>
        <end position="325"/>
    </location>
</feature>
<organism evidence="2">
    <name type="scientific">Chromera velia CCMP2878</name>
    <dbReference type="NCBI Taxonomy" id="1169474"/>
    <lineage>
        <taxon>Eukaryota</taxon>
        <taxon>Sar</taxon>
        <taxon>Alveolata</taxon>
        <taxon>Colpodellida</taxon>
        <taxon>Chromeraceae</taxon>
        <taxon>Chromera</taxon>
    </lineage>
</organism>
<evidence type="ECO:0000256" key="1">
    <source>
        <dbReference type="SAM" id="MobiDB-lite"/>
    </source>
</evidence>
<feature type="region of interest" description="Disordered" evidence="1">
    <location>
        <begin position="724"/>
        <end position="776"/>
    </location>
</feature>
<feature type="compositionally biased region" description="Basic and acidic residues" evidence="1">
    <location>
        <begin position="352"/>
        <end position="361"/>
    </location>
</feature>
<gene>
    <name evidence="2" type="ORF">Cvel_18955</name>
</gene>
<feature type="compositionally biased region" description="Low complexity" evidence="1">
    <location>
        <begin position="737"/>
        <end position="756"/>
    </location>
</feature>
<dbReference type="AlphaFoldDB" id="A0A0G4FVC4"/>
<feature type="region of interest" description="Disordered" evidence="1">
    <location>
        <begin position="829"/>
        <end position="882"/>
    </location>
</feature>
<feature type="compositionally biased region" description="Pro residues" evidence="1">
    <location>
        <begin position="503"/>
        <end position="514"/>
    </location>
</feature>
<sequence>MDNIFGLEEERNRIWDSVQNNSDRDSTNAPVTGTSELSNLWYRGPDLQQTNESRYQMVQPLSCLVNPQAAGYVPPSFFGRGMPAVVPVWASYCTVGPDGRVSAAASMSYGVLEACGAHINIAVSTRRGSSSGDGLPVATATATAGTRVATAGSSSFTNKCVQDHVALSLSPGHREQGRDAGRARCAARNGARRVHKEKVRDRASSPPKPDAVSLSLSHTAAAGKNLKHPTRRQNYETSHALVQPHAARRHMPTSSKHSRTSAGPPSHHNLLTQMNKQKKRSTSNTNSFQLPSSCPPPPPVGLSSSATFQRSPNTPKPSGSESSTVLRIPYEPPLPSERPPPQRMSSLGRSDSTQKVERKTSEAAPPLHPVDNHTTAVLASKSPSAMRTSPRQTKQKTKPNTHTGASKKSALILSTQSPRGQPSAVTGPPKAAATRPSKRATQIPADQHKKTKQGPQQTQTRLRKTQQHTSQEGESQKLPPQKAATPATPLMKPREARTYAHPAAPPQPLHPPHIPTLALMSALPPPHGRPMNASPLSSFREGTASWGSMNRMAAHGGAAGVPGGPPSTSSLRCPHPHPHGGQPGSVVMGIPPFGGSRGIATGPSPVHPALLSNRRTHPEPQAPPFDPSPRGAPAPPAPSGHAYASCNTLPAQACKAARSPPAPSSLGGHLGAGRGGGSETVLARRDQQYVKVGIESEAVGHTAMPLPASTGVSLAVDSVLHSARNPQTAGGSGTLAGSQGSLGTEQQQQIQQNSTTANSAANPMHTRISNAVPTGDIRNSVYPSSLRSLQSPPSLHTAAITQNLNALIHIPPGHARHPHPVLMQISPRANTQEQQQTTTNDVNGPKRRPAGTSPPTRHINSTLPQPTQAVPTNSDNRLPGSAKTNGNALPLMHHAAFVRTASNQHPGACQTNALPPTQVLRQPLQPVPHNLPQAHACPAQQPYIPAAKTAGVAAGRSPVPFPLQRPSGASPAAMMKHHAGAMLSAPRVVFTRSPPVFSRGH</sequence>
<feature type="compositionally biased region" description="Polar residues" evidence="1">
    <location>
        <begin position="757"/>
        <end position="772"/>
    </location>
</feature>
<feature type="compositionally biased region" description="Basic residues" evidence="1">
    <location>
        <begin position="246"/>
        <end position="259"/>
    </location>
</feature>
<feature type="region of interest" description="Disordered" evidence="1">
    <location>
        <begin position="500"/>
        <end position="526"/>
    </location>
</feature>
<name>A0A0G4FVC4_9ALVE</name>
<evidence type="ECO:0000313" key="2">
    <source>
        <dbReference type="EMBL" id="CEM19087.1"/>
    </source>
</evidence>
<feature type="compositionally biased region" description="Pro residues" evidence="1">
    <location>
        <begin position="330"/>
        <end position="342"/>
    </location>
</feature>
<protein>
    <submittedName>
        <fullName evidence="2">Uncharacterized protein</fullName>
    </submittedName>
</protein>
<dbReference type="VEuPathDB" id="CryptoDB:Cvel_18955"/>
<feature type="compositionally biased region" description="Polar residues" evidence="1">
    <location>
        <begin position="400"/>
        <end position="424"/>
    </location>
</feature>
<feature type="compositionally biased region" description="Polar residues" evidence="1">
    <location>
        <begin position="372"/>
        <end position="392"/>
    </location>
</feature>
<reference evidence="2" key="1">
    <citation type="submission" date="2014-11" db="EMBL/GenBank/DDBJ databases">
        <authorList>
            <person name="Otto D Thomas"/>
            <person name="Naeem Raeece"/>
        </authorList>
    </citation>
    <scope>NUCLEOTIDE SEQUENCE</scope>
</reference>
<feature type="compositionally biased region" description="Basic and acidic residues" evidence="1">
    <location>
        <begin position="172"/>
        <end position="182"/>
    </location>
</feature>
<proteinExistence type="predicted"/>
<feature type="region of interest" description="Disordered" evidence="1">
    <location>
        <begin position="241"/>
        <end position="487"/>
    </location>
</feature>
<accession>A0A0G4FVC4</accession>
<feature type="region of interest" description="Disordered" evidence="1">
    <location>
        <begin position="169"/>
        <end position="215"/>
    </location>
</feature>